<feature type="transmembrane region" description="Helical" evidence="22">
    <location>
        <begin position="107"/>
        <end position="131"/>
    </location>
</feature>
<evidence type="ECO:0000256" key="20">
    <source>
        <dbReference type="ARBA" id="ARBA00049902"/>
    </source>
</evidence>
<keyword evidence="8" id="KW-0133">Cell shape</keyword>
<dbReference type="InterPro" id="IPR013437">
    <property type="entry name" value="FtsW"/>
</dbReference>
<evidence type="ECO:0000256" key="19">
    <source>
        <dbReference type="ARBA" id="ARBA00044770"/>
    </source>
</evidence>
<dbReference type="GO" id="GO:0008955">
    <property type="term" value="F:peptidoglycan glycosyltransferase activity"/>
    <property type="evidence" value="ECO:0007669"/>
    <property type="project" value="UniProtKB-EC"/>
</dbReference>
<evidence type="ECO:0000256" key="11">
    <source>
        <dbReference type="ARBA" id="ARBA00023136"/>
    </source>
</evidence>
<dbReference type="GO" id="GO:0071555">
    <property type="term" value="P:cell wall organization"/>
    <property type="evidence" value="ECO:0007669"/>
    <property type="project" value="UniProtKB-KW"/>
</dbReference>
<evidence type="ECO:0000256" key="22">
    <source>
        <dbReference type="SAM" id="Phobius"/>
    </source>
</evidence>
<comment type="caution">
    <text evidence="23">The sequence shown here is derived from an EMBL/GenBank/DDBJ whole genome shotgun (WGS) entry which is preliminary data.</text>
</comment>
<reference evidence="23 24" key="1">
    <citation type="submission" date="2018-08" db="EMBL/GenBank/DDBJ databases">
        <title>A genome reference for cultivated species of the human gut microbiota.</title>
        <authorList>
            <person name="Zou Y."/>
            <person name="Xue W."/>
            <person name="Luo G."/>
        </authorList>
    </citation>
    <scope>NUCLEOTIDE SEQUENCE [LARGE SCALE GENOMIC DNA]</scope>
    <source>
        <strain evidence="23 24">AM25-6</strain>
    </source>
</reference>
<dbReference type="Pfam" id="PF01098">
    <property type="entry name" value="FTSW_RODA_SPOVE"/>
    <property type="match status" value="1"/>
</dbReference>
<feature type="transmembrane region" description="Helical" evidence="22">
    <location>
        <begin position="12"/>
        <end position="33"/>
    </location>
</feature>
<feature type="transmembrane region" description="Helical" evidence="22">
    <location>
        <begin position="307"/>
        <end position="331"/>
    </location>
</feature>
<dbReference type="NCBIfam" id="TIGR02614">
    <property type="entry name" value="ftsW"/>
    <property type="match status" value="1"/>
</dbReference>
<feature type="transmembrane region" description="Helical" evidence="22">
    <location>
        <begin position="167"/>
        <end position="186"/>
    </location>
</feature>
<evidence type="ECO:0000256" key="10">
    <source>
        <dbReference type="ARBA" id="ARBA00022989"/>
    </source>
</evidence>
<keyword evidence="10 22" id="KW-1133">Transmembrane helix</keyword>
<dbReference type="EC" id="2.4.99.28" evidence="19"/>
<keyword evidence="3" id="KW-1003">Cell membrane</keyword>
<dbReference type="GO" id="GO:0015648">
    <property type="term" value="F:lipid-linked peptidoglycan transporter activity"/>
    <property type="evidence" value="ECO:0007669"/>
    <property type="project" value="TreeGrafter"/>
</dbReference>
<proteinExistence type="inferred from homology"/>
<dbReference type="InterPro" id="IPR001182">
    <property type="entry name" value="FtsW/RodA"/>
</dbReference>
<evidence type="ECO:0000256" key="4">
    <source>
        <dbReference type="ARBA" id="ARBA00022618"/>
    </source>
</evidence>
<gene>
    <name evidence="23" type="primary">ftsW</name>
    <name evidence="23" type="ORF">DW687_04865</name>
</gene>
<evidence type="ECO:0000256" key="12">
    <source>
        <dbReference type="ARBA" id="ARBA00023306"/>
    </source>
</evidence>
<keyword evidence="12" id="KW-0131">Cell cycle</keyword>
<comment type="catalytic activity">
    <reaction evidence="20">
        <text>[GlcNAc-(1-&gt;4)-Mur2Ac(oyl-L-Ala-gamma-D-Glu-L-Lys-D-Ala-D-Ala)](n)-di-trans,octa-cis-undecaprenyl diphosphate + beta-D-GlcNAc-(1-&gt;4)-Mur2Ac(oyl-L-Ala-gamma-D-Glu-L-Lys-D-Ala-D-Ala)-di-trans,octa-cis-undecaprenyl diphosphate = [GlcNAc-(1-&gt;4)-Mur2Ac(oyl-L-Ala-gamma-D-Glu-L-Lys-D-Ala-D-Ala)](n+1)-di-trans,octa-cis-undecaprenyl diphosphate + di-trans,octa-cis-undecaprenyl diphosphate + H(+)</text>
        <dbReference type="Rhea" id="RHEA:23708"/>
        <dbReference type="Rhea" id="RHEA-COMP:9602"/>
        <dbReference type="Rhea" id="RHEA-COMP:9603"/>
        <dbReference type="ChEBI" id="CHEBI:15378"/>
        <dbReference type="ChEBI" id="CHEBI:58405"/>
        <dbReference type="ChEBI" id="CHEBI:60033"/>
        <dbReference type="ChEBI" id="CHEBI:78435"/>
        <dbReference type="EC" id="2.4.99.28"/>
    </reaction>
</comment>
<feature type="transmembrane region" description="Helical" evidence="22">
    <location>
        <begin position="45"/>
        <end position="64"/>
    </location>
</feature>
<feature type="transmembrane region" description="Helical" evidence="22">
    <location>
        <begin position="337"/>
        <end position="361"/>
    </location>
</feature>
<evidence type="ECO:0000256" key="13">
    <source>
        <dbReference type="ARBA" id="ARBA00023316"/>
    </source>
</evidence>
<protein>
    <recommendedName>
        <fullName evidence="17">Probable peptidoglycan glycosyltransferase FtsW</fullName>
        <ecNumber evidence="19">2.4.99.28</ecNumber>
    </recommendedName>
    <alternativeName>
        <fullName evidence="18">Cell division protein FtsW</fullName>
    </alternativeName>
    <alternativeName>
        <fullName evidence="15">Cell wall polymerase</fullName>
    </alternativeName>
    <alternativeName>
        <fullName evidence="14">Peptidoglycan polymerase</fullName>
    </alternativeName>
</protein>
<evidence type="ECO:0000256" key="14">
    <source>
        <dbReference type="ARBA" id="ARBA00032370"/>
    </source>
</evidence>
<name>A0A3E3DXV9_9FIRM</name>
<organism evidence="23 24">
    <name type="scientific">Anaerofustis stercorihominis</name>
    <dbReference type="NCBI Taxonomy" id="214853"/>
    <lineage>
        <taxon>Bacteria</taxon>
        <taxon>Bacillati</taxon>
        <taxon>Bacillota</taxon>
        <taxon>Clostridia</taxon>
        <taxon>Eubacteriales</taxon>
        <taxon>Eubacteriaceae</taxon>
        <taxon>Anaerofustis</taxon>
    </lineage>
</organism>
<dbReference type="GO" id="GO:0051301">
    <property type="term" value="P:cell division"/>
    <property type="evidence" value="ECO:0007669"/>
    <property type="project" value="UniProtKB-KW"/>
</dbReference>
<evidence type="ECO:0000256" key="18">
    <source>
        <dbReference type="ARBA" id="ARBA00041418"/>
    </source>
</evidence>
<keyword evidence="4" id="KW-0132">Cell division</keyword>
<keyword evidence="6" id="KW-0808">Transferase</keyword>
<dbReference type="RefSeq" id="WP_007049469.1">
    <property type="nucleotide sequence ID" value="NZ_CABKNJ010000005.1"/>
</dbReference>
<comment type="pathway">
    <text evidence="2">Cell wall biogenesis; peptidoglycan biosynthesis.</text>
</comment>
<dbReference type="EMBL" id="QUSM01000003">
    <property type="protein sequence ID" value="RGD74102.1"/>
    <property type="molecule type" value="Genomic_DNA"/>
</dbReference>
<evidence type="ECO:0000256" key="17">
    <source>
        <dbReference type="ARBA" id="ARBA00041185"/>
    </source>
</evidence>
<evidence type="ECO:0000256" key="6">
    <source>
        <dbReference type="ARBA" id="ARBA00022679"/>
    </source>
</evidence>
<evidence type="ECO:0000313" key="23">
    <source>
        <dbReference type="EMBL" id="RGD74102.1"/>
    </source>
</evidence>
<dbReference type="PANTHER" id="PTHR30474">
    <property type="entry name" value="CELL CYCLE PROTEIN"/>
    <property type="match status" value="1"/>
</dbReference>
<dbReference type="GO" id="GO:0009252">
    <property type="term" value="P:peptidoglycan biosynthetic process"/>
    <property type="evidence" value="ECO:0007669"/>
    <property type="project" value="UniProtKB-KW"/>
</dbReference>
<feature type="transmembrane region" description="Helical" evidence="22">
    <location>
        <begin position="193"/>
        <end position="211"/>
    </location>
</feature>
<keyword evidence="5" id="KW-0328">Glycosyltransferase</keyword>
<feature type="transmembrane region" description="Helical" evidence="22">
    <location>
        <begin position="274"/>
        <end position="295"/>
    </location>
</feature>
<evidence type="ECO:0000256" key="8">
    <source>
        <dbReference type="ARBA" id="ARBA00022960"/>
    </source>
</evidence>
<keyword evidence="11 22" id="KW-0472">Membrane</keyword>
<sequence>MNEGRKRKRTMDYWLLLTIMGLTIFGIVSIFSASMYNSGISGSPFSYFTKQLIFAIIGTILMITISNIDYRKTKQFAPIVMIGVIIMLVLVLFIGTNVNGAKRWIRIGSLGTIQPSEFTKIALILFLAYYIERKKELIRSFRYGILPVIGLALIVCGLIALEPNLSTATIIGALIVGMLIIGGMNLKYFIPVVIAGVGGIVFMIISTPWRLTRMLTFLDPWADIKGAGWQICQSLMALGSGGLLGRGFGQGKAKLLFMPEPQNDFIFAHIGEEMGLIFGIILIAVYLFLIWRCVIIALNAPDSFSMLFCGGMAGLLGLQVFINIGVATALIPVTGMPLPFVSAGASSLISLMCGMGVVLNISKHCNI</sequence>
<dbReference type="GeneID" id="97999873"/>
<feature type="transmembrane region" description="Helical" evidence="22">
    <location>
        <begin position="143"/>
        <end position="161"/>
    </location>
</feature>
<dbReference type="GO" id="GO:0008360">
    <property type="term" value="P:regulation of cell shape"/>
    <property type="evidence" value="ECO:0007669"/>
    <property type="project" value="UniProtKB-KW"/>
</dbReference>
<dbReference type="PANTHER" id="PTHR30474:SF2">
    <property type="entry name" value="PEPTIDOGLYCAN GLYCOSYLTRANSFERASE FTSW-RELATED"/>
    <property type="match status" value="1"/>
</dbReference>
<evidence type="ECO:0000256" key="21">
    <source>
        <dbReference type="ARBA" id="ARBA00049966"/>
    </source>
</evidence>
<comment type="subcellular location">
    <subcellularLocation>
        <location evidence="1">Cell membrane</location>
        <topology evidence="1">Multi-pass membrane protein</topology>
    </subcellularLocation>
</comment>
<evidence type="ECO:0000256" key="7">
    <source>
        <dbReference type="ARBA" id="ARBA00022692"/>
    </source>
</evidence>
<evidence type="ECO:0000256" key="1">
    <source>
        <dbReference type="ARBA" id="ARBA00004651"/>
    </source>
</evidence>
<keyword evidence="13" id="KW-0961">Cell wall biogenesis/degradation</keyword>
<keyword evidence="9" id="KW-0573">Peptidoglycan synthesis</keyword>
<evidence type="ECO:0000313" key="24">
    <source>
        <dbReference type="Proteomes" id="UP000261212"/>
    </source>
</evidence>
<evidence type="ECO:0000256" key="2">
    <source>
        <dbReference type="ARBA" id="ARBA00004752"/>
    </source>
</evidence>
<dbReference type="AlphaFoldDB" id="A0A3E3DXV9"/>
<dbReference type="GO" id="GO:0005886">
    <property type="term" value="C:plasma membrane"/>
    <property type="evidence" value="ECO:0007669"/>
    <property type="project" value="UniProtKB-SubCell"/>
</dbReference>
<evidence type="ECO:0000256" key="16">
    <source>
        <dbReference type="ARBA" id="ARBA00038053"/>
    </source>
</evidence>
<dbReference type="GO" id="GO:0032153">
    <property type="term" value="C:cell division site"/>
    <property type="evidence" value="ECO:0007669"/>
    <property type="project" value="TreeGrafter"/>
</dbReference>
<comment type="function">
    <text evidence="21">Peptidoglycan polymerase that is essential for cell division.</text>
</comment>
<evidence type="ECO:0000256" key="15">
    <source>
        <dbReference type="ARBA" id="ARBA00033270"/>
    </source>
</evidence>
<comment type="similarity">
    <text evidence="16">Belongs to the SEDS family. FtsW subfamily.</text>
</comment>
<accession>A0A3E3DXV9</accession>
<keyword evidence="7 22" id="KW-0812">Transmembrane</keyword>
<evidence type="ECO:0000256" key="9">
    <source>
        <dbReference type="ARBA" id="ARBA00022984"/>
    </source>
</evidence>
<dbReference type="Proteomes" id="UP000261212">
    <property type="component" value="Unassembled WGS sequence"/>
</dbReference>
<evidence type="ECO:0000256" key="5">
    <source>
        <dbReference type="ARBA" id="ARBA00022676"/>
    </source>
</evidence>
<evidence type="ECO:0000256" key="3">
    <source>
        <dbReference type="ARBA" id="ARBA00022475"/>
    </source>
</evidence>
<feature type="transmembrane region" description="Helical" evidence="22">
    <location>
        <begin position="76"/>
        <end position="95"/>
    </location>
</feature>